<keyword evidence="3 6" id="KW-1133">Transmembrane helix</keyword>
<evidence type="ECO:0000256" key="5">
    <source>
        <dbReference type="SAM" id="MobiDB-lite"/>
    </source>
</evidence>
<dbReference type="GO" id="GO:0005886">
    <property type="term" value="C:plasma membrane"/>
    <property type="evidence" value="ECO:0007669"/>
    <property type="project" value="TreeGrafter"/>
</dbReference>
<organism evidence="8 9">
    <name type="scientific">Naumovozyma dairenensis (strain ATCC 10597 / BCRC 20456 / CBS 421 / NBRC 0211 / NRRL Y-12639)</name>
    <name type="common">Saccharomyces dairenensis</name>
    <dbReference type="NCBI Taxonomy" id="1071378"/>
    <lineage>
        <taxon>Eukaryota</taxon>
        <taxon>Fungi</taxon>
        <taxon>Dikarya</taxon>
        <taxon>Ascomycota</taxon>
        <taxon>Saccharomycotina</taxon>
        <taxon>Saccharomycetes</taxon>
        <taxon>Saccharomycetales</taxon>
        <taxon>Saccharomycetaceae</taxon>
        <taxon>Naumovozyma</taxon>
    </lineage>
</organism>
<evidence type="ECO:0000256" key="6">
    <source>
        <dbReference type="SAM" id="Phobius"/>
    </source>
</evidence>
<evidence type="ECO:0000313" key="8">
    <source>
        <dbReference type="EMBL" id="CCD23174.1"/>
    </source>
</evidence>
<feature type="transmembrane region" description="Helical" evidence="6">
    <location>
        <begin position="12"/>
        <end position="36"/>
    </location>
</feature>
<feature type="transmembrane region" description="Helical" evidence="6">
    <location>
        <begin position="242"/>
        <end position="259"/>
    </location>
</feature>
<protein>
    <recommendedName>
        <fullName evidence="7">CWH43-like N-terminal domain-containing protein</fullName>
    </recommendedName>
</protein>
<feature type="transmembrane region" description="Helical" evidence="6">
    <location>
        <begin position="213"/>
        <end position="230"/>
    </location>
</feature>
<dbReference type="GeneID" id="11497830"/>
<dbReference type="EMBL" id="HE580268">
    <property type="protein sequence ID" value="CCD23174.1"/>
    <property type="molecule type" value="Genomic_DNA"/>
</dbReference>
<comment type="subcellular location">
    <subcellularLocation>
        <location evidence="1">Endomembrane system</location>
        <topology evidence="1">Multi-pass membrane protein</topology>
    </subcellularLocation>
</comment>
<evidence type="ECO:0000256" key="3">
    <source>
        <dbReference type="ARBA" id="ARBA00022989"/>
    </source>
</evidence>
<evidence type="ECO:0000313" key="9">
    <source>
        <dbReference type="Proteomes" id="UP000000689"/>
    </source>
</evidence>
<feature type="compositionally biased region" description="Polar residues" evidence="5">
    <location>
        <begin position="314"/>
        <end position="335"/>
    </location>
</feature>
<evidence type="ECO:0000256" key="2">
    <source>
        <dbReference type="ARBA" id="ARBA00022692"/>
    </source>
</evidence>
<reference evidence="8 9" key="1">
    <citation type="journal article" date="2011" name="Proc. Natl. Acad. Sci. U.S.A.">
        <title>Evolutionary erosion of yeast sex chromosomes by mating-type switching accidents.</title>
        <authorList>
            <person name="Gordon J.L."/>
            <person name="Armisen D."/>
            <person name="Proux-Wera E."/>
            <person name="Oheigeartaigh S.S."/>
            <person name="Byrne K.P."/>
            <person name="Wolfe K.H."/>
        </authorList>
    </citation>
    <scope>NUCLEOTIDE SEQUENCE [LARGE SCALE GENOMIC DNA]</scope>
    <source>
        <strain evidence="9">ATCC 10597 / BCRC 20456 / CBS 421 / NBRC 0211 / NRRL Y-12639</strain>
    </source>
</reference>
<dbReference type="InterPro" id="IPR050911">
    <property type="entry name" value="DRAM/TMEM150_Autophagy_Mod"/>
</dbReference>
<dbReference type="RefSeq" id="XP_003668417.1">
    <property type="nucleotide sequence ID" value="XM_003668369.1"/>
</dbReference>
<dbReference type="GO" id="GO:0012505">
    <property type="term" value="C:endomembrane system"/>
    <property type="evidence" value="ECO:0007669"/>
    <property type="project" value="UniProtKB-SubCell"/>
</dbReference>
<dbReference type="PANTHER" id="PTHR21324">
    <property type="entry name" value="FASTING-INDUCIBLE INTEGRAL MEMBRANE PROTEIN TM6P1-RELATED"/>
    <property type="match status" value="1"/>
</dbReference>
<dbReference type="STRING" id="1071378.G0W5W3"/>
<dbReference type="InterPro" id="IPR019402">
    <property type="entry name" value="CWH43_N"/>
</dbReference>
<keyword evidence="2 6" id="KW-0812">Transmembrane</keyword>
<dbReference type="Pfam" id="PF10277">
    <property type="entry name" value="Frag1"/>
    <property type="match status" value="1"/>
</dbReference>
<dbReference type="OrthoDB" id="10032492at2759"/>
<feature type="domain" description="CWH43-like N-terminal" evidence="7">
    <location>
        <begin position="11"/>
        <end position="259"/>
    </location>
</feature>
<feature type="transmembrane region" description="Helical" evidence="6">
    <location>
        <begin position="64"/>
        <end position="85"/>
    </location>
</feature>
<feature type="transmembrane region" description="Helical" evidence="6">
    <location>
        <begin position="115"/>
        <end position="140"/>
    </location>
</feature>
<feature type="transmembrane region" description="Helical" evidence="6">
    <location>
        <begin position="146"/>
        <end position="169"/>
    </location>
</feature>
<accession>G0W5W3</accession>
<dbReference type="PANTHER" id="PTHR21324:SF2">
    <property type="entry name" value="EG:22E5.9 PROTEIN"/>
    <property type="match status" value="1"/>
</dbReference>
<proteinExistence type="predicted"/>
<dbReference type="eggNOG" id="ENOG502RZQS">
    <property type="taxonomic scope" value="Eukaryota"/>
</dbReference>
<dbReference type="KEGG" id="ndi:NDAI_0B01400"/>
<dbReference type="AlphaFoldDB" id="G0W5W3"/>
<evidence type="ECO:0000256" key="4">
    <source>
        <dbReference type="ARBA" id="ARBA00023136"/>
    </source>
</evidence>
<keyword evidence="9" id="KW-1185">Reference proteome</keyword>
<gene>
    <name evidence="8" type="primary">NDAI0B01400</name>
    <name evidence="8" type="ordered locus">NDAI_0B01400</name>
</gene>
<evidence type="ECO:0000259" key="7">
    <source>
        <dbReference type="Pfam" id="PF10277"/>
    </source>
</evidence>
<dbReference type="Proteomes" id="UP000000689">
    <property type="component" value="Chromosome 2"/>
</dbReference>
<keyword evidence="4 6" id="KW-0472">Membrane</keyword>
<dbReference type="HOGENOM" id="CLU_050573_1_0_1"/>
<evidence type="ECO:0000256" key="1">
    <source>
        <dbReference type="ARBA" id="ARBA00004127"/>
    </source>
</evidence>
<feature type="region of interest" description="Disordered" evidence="5">
    <location>
        <begin position="296"/>
        <end position="335"/>
    </location>
</feature>
<name>G0W5W3_NAUDC</name>
<sequence>MPSFPKPKNLFFLLPWIAFIPWYGMLIAMLICWAAQGHPIYWFMHSEQFPVYISDIGATNLRPLFISCVAWEGLGYALTVFAEFYQRSGGNLLNRPNKRTKFYMPPWYHKDERNLIIAACVLGAFGEIALLMCTIFSTALYHHVHLAMVAVFVVLMFFSVVCLSTEYFLMGRHYALLHPLASNTDGVHFEDLKWYQWKGHYWNKFTISGLAKALWLAFAVIWAICFGAISNDSKSACFEWLLAFWFGVLFVIISIDFYMGSIYQSSRYFNQIESFDGYYKYDELFANNIQGKSNTKNTSIDITPHDHEEEDLSSGHSVDKASTNSATTNDGISPV</sequence>
<dbReference type="OMA" id="YRSQHRI"/>